<dbReference type="GO" id="GO:0012505">
    <property type="term" value="C:endomembrane system"/>
    <property type="evidence" value="ECO:0007669"/>
    <property type="project" value="UniProtKB-SubCell"/>
</dbReference>
<dbReference type="EMBL" id="JAEACU010000011">
    <property type="protein sequence ID" value="KAH7513636.1"/>
    <property type="molecule type" value="Genomic_DNA"/>
</dbReference>
<accession>A0A978UFQ5</accession>
<dbReference type="GO" id="GO:0030244">
    <property type="term" value="P:cellulose biosynthetic process"/>
    <property type="evidence" value="ECO:0007669"/>
    <property type="project" value="InterPro"/>
</dbReference>
<dbReference type="Proteomes" id="UP000813462">
    <property type="component" value="Unassembled WGS sequence"/>
</dbReference>
<evidence type="ECO:0000313" key="8">
    <source>
        <dbReference type="EMBL" id="KAH7513636.1"/>
    </source>
</evidence>
<evidence type="ECO:0000256" key="2">
    <source>
        <dbReference type="ARBA" id="ARBA00022676"/>
    </source>
</evidence>
<reference evidence="8" key="1">
    <citation type="journal article" date="2021" name="Front. Plant Sci.">
        <title>Chromosome-Scale Genome Assembly for Chinese Sour Jujube and Insights Into Its Genome Evolution and Domestication Signature.</title>
        <authorList>
            <person name="Shen L.-Y."/>
            <person name="Luo H."/>
            <person name="Wang X.-L."/>
            <person name="Wang X.-M."/>
            <person name="Qiu X.-J."/>
            <person name="Liu H."/>
            <person name="Zhou S.-S."/>
            <person name="Jia K.-H."/>
            <person name="Nie S."/>
            <person name="Bao Y.-T."/>
            <person name="Zhang R.-G."/>
            <person name="Yun Q.-Z."/>
            <person name="Chai Y.-H."/>
            <person name="Lu J.-Y."/>
            <person name="Li Y."/>
            <person name="Zhao S.-W."/>
            <person name="Mao J.-F."/>
            <person name="Jia S.-G."/>
            <person name="Mao Y.-M."/>
        </authorList>
    </citation>
    <scope>NUCLEOTIDE SEQUENCE</scope>
    <source>
        <strain evidence="8">AT0</strain>
        <tissue evidence="8">Leaf</tissue>
    </source>
</reference>
<name>A0A978UFQ5_ZIZJJ</name>
<proteinExistence type="predicted"/>
<evidence type="ECO:0000256" key="6">
    <source>
        <dbReference type="ARBA" id="ARBA00023136"/>
    </source>
</evidence>
<keyword evidence="2" id="KW-0328">Glycosyltransferase</keyword>
<evidence type="ECO:0000256" key="4">
    <source>
        <dbReference type="ARBA" id="ARBA00022692"/>
    </source>
</evidence>
<comment type="caution">
    <text evidence="8">The sequence shown here is derived from an EMBL/GenBank/DDBJ whole genome shotgun (WGS) entry which is preliminary data.</text>
</comment>
<evidence type="ECO:0000256" key="5">
    <source>
        <dbReference type="ARBA" id="ARBA00022989"/>
    </source>
</evidence>
<sequence length="296" mass="33608">MSVACEIWLALTWLLNQLPKLFPLDRSTDLRVLNDKAEESGRLFQFQKRSLQKQSAPRVVVLHPSADDQAVKGTAVYKDDNSGLDLSEFPQRFQGINHSHDDYAALANRNTDFNIMMLGLDGLLGPFCVGMGGLFRWTNLYDIIDRATLFTMLLADALNVLSYGYEYKTEWERQVGWTILVARRRFGHGITLQEWWRDEQFWFIVGTSFHAVVVLRGILITGTDKICLTSSTSKLTSDEDDDGNGHEFSDHHAIKWTFLMIPTTTIFMINSITMAVQSCSYTAMGQTDNFSACGHW</sequence>
<keyword evidence="4" id="KW-0812">Transmembrane</keyword>
<evidence type="ECO:0000256" key="7">
    <source>
        <dbReference type="ARBA" id="ARBA00023316"/>
    </source>
</evidence>
<dbReference type="Pfam" id="PF03552">
    <property type="entry name" value="Cellulose_synt"/>
    <property type="match status" value="2"/>
</dbReference>
<dbReference type="AlphaFoldDB" id="A0A978UFQ5"/>
<keyword evidence="5" id="KW-1133">Transmembrane helix</keyword>
<keyword evidence="3" id="KW-0808">Transferase</keyword>
<dbReference type="GO" id="GO:0071555">
    <property type="term" value="P:cell wall organization"/>
    <property type="evidence" value="ECO:0007669"/>
    <property type="project" value="UniProtKB-KW"/>
</dbReference>
<dbReference type="GO" id="GO:0016760">
    <property type="term" value="F:cellulose synthase (UDP-forming) activity"/>
    <property type="evidence" value="ECO:0007669"/>
    <property type="project" value="InterPro"/>
</dbReference>
<dbReference type="GO" id="GO:0016020">
    <property type="term" value="C:membrane"/>
    <property type="evidence" value="ECO:0007669"/>
    <property type="project" value="InterPro"/>
</dbReference>
<keyword evidence="6" id="KW-0472">Membrane</keyword>
<evidence type="ECO:0000256" key="1">
    <source>
        <dbReference type="ARBA" id="ARBA00004308"/>
    </source>
</evidence>
<dbReference type="PANTHER" id="PTHR13301">
    <property type="entry name" value="X-BOX TRANSCRIPTION FACTOR-RELATED"/>
    <property type="match status" value="1"/>
</dbReference>
<organism evidence="8 9">
    <name type="scientific">Ziziphus jujuba var. spinosa</name>
    <dbReference type="NCBI Taxonomy" id="714518"/>
    <lineage>
        <taxon>Eukaryota</taxon>
        <taxon>Viridiplantae</taxon>
        <taxon>Streptophyta</taxon>
        <taxon>Embryophyta</taxon>
        <taxon>Tracheophyta</taxon>
        <taxon>Spermatophyta</taxon>
        <taxon>Magnoliopsida</taxon>
        <taxon>eudicotyledons</taxon>
        <taxon>Gunneridae</taxon>
        <taxon>Pentapetalae</taxon>
        <taxon>rosids</taxon>
        <taxon>fabids</taxon>
        <taxon>Rosales</taxon>
        <taxon>Rhamnaceae</taxon>
        <taxon>Paliureae</taxon>
        <taxon>Ziziphus</taxon>
    </lineage>
</organism>
<protein>
    <submittedName>
        <fullName evidence="8">Uncharacterized protein</fullName>
    </submittedName>
</protein>
<evidence type="ECO:0000313" key="9">
    <source>
        <dbReference type="Proteomes" id="UP000813462"/>
    </source>
</evidence>
<comment type="subcellular location">
    <subcellularLocation>
        <location evidence="1">Endomembrane system</location>
    </subcellularLocation>
</comment>
<gene>
    <name evidence="8" type="ORF">FEM48_Zijuj11G0001900</name>
</gene>
<keyword evidence="7" id="KW-0961">Cell wall biogenesis/degradation</keyword>
<dbReference type="InterPro" id="IPR005150">
    <property type="entry name" value="Cellulose_synth"/>
</dbReference>
<evidence type="ECO:0000256" key="3">
    <source>
        <dbReference type="ARBA" id="ARBA00022679"/>
    </source>
</evidence>